<feature type="domain" description="DUF5641" evidence="1">
    <location>
        <begin position="69"/>
        <end position="96"/>
    </location>
</feature>
<feature type="non-terminal residue" evidence="2">
    <location>
        <position position="96"/>
    </location>
</feature>
<dbReference type="AlphaFoldDB" id="A0A6H5HUF1"/>
<accession>A0A6H5HUF1</accession>
<keyword evidence="3" id="KW-1185">Reference proteome</keyword>
<dbReference type="PANTHER" id="PTHR47331:SF2">
    <property type="match status" value="1"/>
</dbReference>
<proteinExistence type="predicted"/>
<dbReference type="OrthoDB" id="6432478at2759"/>
<dbReference type="EMBL" id="CADCXV010000045">
    <property type="protein sequence ID" value="CAB0027983.1"/>
    <property type="molecule type" value="Genomic_DNA"/>
</dbReference>
<sequence length="96" mass="11217">MVGDVFLTYEEFATLLTQIEAILNSRPLTELSEDPKDDPVLTPAHPLIGESSFIIAEPPTRKEKFGSLERWKRVTQLTQVFWDRWSQDYLHTLQKR</sequence>
<organism evidence="2 3">
    <name type="scientific">Trichogramma brassicae</name>
    <dbReference type="NCBI Taxonomy" id="86971"/>
    <lineage>
        <taxon>Eukaryota</taxon>
        <taxon>Metazoa</taxon>
        <taxon>Ecdysozoa</taxon>
        <taxon>Arthropoda</taxon>
        <taxon>Hexapoda</taxon>
        <taxon>Insecta</taxon>
        <taxon>Pterygota</taxon>
        <taxon>Neoptera</taxon>
        <taxon>Endopterygota</taxon>
        <taxon>Hymenoptera</taxon>
        <taxon>Apocrita</taxon>
        <taxon>Proctotrupomorpha</taxon>
        <taxon>Chalcidoidea</taxon>
        <taxon>Trichogrammatidae</taxon>
        <taxon>Trichogramma</taxon>
    </lineage>
</organism>
<reference evidence="2 3" key="1">
    <citation type="submission" date="2020-02" db="EMBL/GenBank/DDBJ databases">
        <authorList>
            <person name="Ferguson B K."/>
        </authorList>
    </citation>
    <scope>NUCLEOTIDE SEQUENCE [LARGE SCALE GENOMIC DNA]</scope>
</reference>
<evidence type="ECO:0000313" key="3">
    <source>
        <dbReference type="Proteomes" id="UP000479190"/>
    </source>
</evidence>
<evidence type="ECO:0000259" key="1">
    <source>
        <dbReference type="Pfam" id="PF18701"/>
    </source>
</evidence>
<name>A0A6H5HUF1_9HYME</name>
<dbReference type="InterPro" id="IPR040676">
    <property type="entry name" value="DUF5641"/>
</dbReference>
<gene>
    <name evidence="2" type="ORF">TBRA_LOCUS213</name>
</gene>
<dbReference type="Pfam" id="PF18701">
    <property type="entry name" value="DUF5641"/>
    <property type="match status" value="1"/>
</dbReference>
<evidence type="ECO:0000313" key="2">
    <source>
        <dbReference type="EMBL" id="CAB0027983.1"/>
    </source>
</evidence>
<dbReference type="Proteomes" id="UP000479190">
    <property type="component" value="Unassembled WGS sequence"/>
</dbReference>
<protein>
    <recommendedName>
        <fullName evidence="1">DUF5641 domain-containing protein</fullName>
    </recommendedName>
</protein>
<dbReference type="PANTHER" id="PTHR47331">
    <property type="entry name" value="PHD-TYPE DOMAIN-CONTAINING PROTEIN"/>
    <property type="match status" value="1"/>
</dbReference>